<dbReference type="Gene3D" id="3.10.20.90">
    <property type="entry name" value="Phosphatidylinositol 3-kinase Catalytic Subunit, Chain A, domain 1"/>
    <property type="match status" value="1"/>
</dbReference>
<accession>A0AAU9IM63</accession>
<dbReference type="SUPFAM" id="SSF46934">
    <property type="entry name" value="UBA-like"/>
    <property type="match status" value="1"/>
</dbReference>
<dbReference type="Pfam" id="PF09668">
    <property type="entry name" value="Asp_protease"/>
    <property type="match status" value="1"/>
</dbReference>
<evidence type="ECO:0000256" key="3">
    <source>
        <dbReference type="ARBA" id="ARBA00022750"/>
    </source>
</evidence>
<keyword evidence="3" id="KW-0064">Aspartyl protease</keyword>
<evidence type="ECO:0000256" key="4">
    <source>
        <dbReference type="ARBA" id="ARBA00022801"/>
    </source>
</evidence>
<keyword evidence="4" id="KW-0378">Hydrolase</keyword>
<dbReference type="InterPro" id="IPR029071">
    <property type="entry name" value="Ubiquitin-like_domsf"/>
</dbReference>
<feature type="domain" description="Ubiquitin-like" evidence="7">
    <location>
        <begin position="1"/>
        <end position="69"/>
    </location>
</feature>
<dbReference type="AlphaFoldDB" id="A0AAU9IM63"/>
<evidence type="ECO:0008006" key="10">
    <source>
        <dbReference type="Google" id="ProtNLM"/>
    </source>
</evidence>
<dbReference type="SUPFAM" id="SSF50630">
    <property type="entry name" value="Acid proteases"/>
    <property type="match status" value="1"/>
</dbReference>
<evidence type="ECO:0000313" key="9">
    <source>
        <dbReference type="Proteomes" id="UP001162131"/>
    </source>
</evidence>
<reference evidence="8" key="1">
    <citation type="submission" date="2021-09" db="EMBL/GenBank/DDBJ databases">
        <authorList>
            <consortium name="AG Swart"/>
            <person name="Singh M."/>
            <person name="Singh A."/>
            <person name="Seah K."/>
            <person name="Emmerich C."/>
        </authorList>
    </citation>
    <scope>NUCLEOTIDE SEQUENCE</scope>
    <source>
        <strain evidence="8">ATCC30299</strain>
    </source>
</reference>
<organism evidence="8 9">
    <name type="scientific">Blepharisma stoltei</name>
    <dbReference type="NCBI Taxonomy" id="1481888"/>
    <lineage>
        <taxon>Eukaryota</taxon>
        <taxon>Sar</taxon>
        <taxon>Alveolata</taxon>
        <taxon>Ciliophora</taxon>
        <taxon>Postciliodesmatophora</taxon>
        <taxon>Heterotrichea</taxon>
        <taxon>Heterotrichida</taxon>
        <taxon>Blepharismidae</taxon>
        <taxon>Blepharisma</taxon>
    </lineage>
</organism>
<dbReference type="SUPFAM" id="SSF54236">
    <property type="entry name" value="Ubiquitin-like"/>
    <property type="match status" value="1"/>
</dbReference>
<keyword evidence="9" id="KW-1185">Reference proteome</keyword>
<dbReference type="PROSITE" id="PS50053">
    <property type="entry name" value="UBIQUITIN_2"/>
    <property type="match status" value="1"/>
</dbReference>
<dbReference type="Proteomes" id="UP001162131">
    <property type="component" value="Unassembled WGS sequence"/>
</dbReference>
<name>A0AAU9IM63_9CILI</name>
<dbReference type="PANTHER" id="PTHR12917">
    <property type="entry name" value="ASPARTYL PROTEASE DDI-RELATED"/>
    <property type="match status" value="1"/>
</dbReference>
<sequence length="371" mass="41876">MHIYLSRVDSEPIYLEIDESGTIEDIKVIIEVEISIPIANQALFFSGKLLENSSRILENGIYEDAVLDLTPINSELRRQAIELISQYQKNPSYYNYLSQNNPALAEGVKTSDPIIIEEILLSTIQANKQHEIEQRRKEAVLDYDPLNPEYQRQIEQKIHQENINQNLEYAQEFMPEVFASVEMLYIDCKVNKMPLQAFVDSGAQNTIMSKECAQRVGIMRLVDTRFRGEARGVGVGTIIGRVHAANIEIGGKIFNCCFHVLEVSDIDLLFGLDMLKRHQCSIDLFKNKLVLNAGEIEVPFLSEGEVKHKRGKGGDLSPTKLEKQQSSEGENPIEGLMKLGFSQKDAEEAMKVCNGNPDLAASYLFQKMNFG</sequence>
<comment type="similarity">
    <text evidence="1">Belongs to the DDI1 family.</text>
</comment>
<dbReference type="GO" id="GO:0004190">
    <property type="term" value="F:aspartic-type endopeptidase activity"/>
    <property type="evidence" value="ECO:0007669"/>
    <property type="project" value="UniProtKB-KW"/>
</dbReference>
<dbReference type="InterPro" id="IPR009060">
    <property type="entry name" value="UBA-like_sf"/>
</dbReference>
<evidence type="ECO:0000313" key="8">
    <source>
        <dbReference type="EMBL" id="CAG9310585.1"/>
    </source>
</evidence>
<keyword evidence="2" id="KW-0645">Protease</keyword>
<feature type="region of interest" description="Disordered" evidence="5">
    <location>
        <begin position="307"/>
        <end position="330"/>
    </location>
</feature>
<dbReference type="Pfam" id="PF00240">
    <property type="entry name" value="ubiquitin"/>
    <property type="match status" value="1"/>
</dbReference>
<dbReference type="EMBL" id="CAJZBQ010000002">
    <property type="protein sequence ID" value="CAG9310585.1"/>
    <property type="molecule type" value="Genomic_DNA"/>
</dbReference>
<evidence type="ECO:0000256" key="5">
    <source>
        <dbReference type="SAM" id="MobiDB-lite"/>
    </source>
</evidence>
<dbReference type="PROSITE" id="PS50030">
    <property type="entry name" value="UBA"/>
    <property type="match status" value="1"/>
</dbReference>
<proteinExistence type="inferred from homology"/>
<dbReference type="Pfam" id="PF00627">
    <property type="entry name" value="UBA"/>
    <property type="match status" value="1"/>
</dbReference>
<dbReference type="CDD" id="cd05479">
    <property type="entry name" value="RP_DDI"/>
    <property type="match status" value="1"/>
</dbReference>
<evidence type="ECO:0000256" key="2">
    <source>
        <dbReference type="ARBA" id="ARBA00022670"/>
    </source>
</evidence>
<dbReference type="GO" id="GO:0006508">
    <property type="term" value="P:proteolysis"/>
    <property type="evidence" value="ECO:0007669"/>
    <property type="project" value="UniProtKB-KW"/>
</dbReference>
<evidence type="ECO:0000256" key="1">
    <source>
        <dbReference type="ARBA" id="ARBA00009136"/>
    </source>
</evidence>
<dbReference type="PANTHER" id="PTHR12917:SF1">
    <property type="entry name" value="AT13091P"/>
    <property type="match status" value="1"/>
</dbReference>
<dbReference type="Gene3D" id="1.10.8.10">
    <property type="entry name" value="DNA helicase RuvA subunit, C-terminal domain"/>
    <property type="match status" value="1"/>
</dbReference>
<dbReference type="Gene3D" id="2.40.70.10">
    <property type="entry name" value="Acid Proteases"/>
    <property type="match status" value="1"/>
</dbReference>
<protein>
    <recommendedName>
        <fullName evidence="10">DNA damage-inducible protein 1</fullName>
    </recommendedName>
</protein>
<evidence type="ECO:0000259" key="7">
    <source>
        <dbReference type="PROSITE" id="PS50053"/>
    </source>
</evidence>
<dbReference type="InterPro" id="IPR021109">
    <property type="entry name" value="Peptidase_aspartic_dom_sf"/>
</dbReference>
<gene>
    <name evidence="8" type="ORF">BSTOLATCC_MIC1427</name>
</gene>
<dbReference type="InterPro" id="IPR000626">
    <property type="entry name" value="Ubiquitin-like_dom"/>
</dbReference>
<evidence type="ECO:0000259" key="6">
    <source>
        <dbReference type="PROSITE" id="PS50030"/>
    </source>
</evidence>
<dbReference type="InterPro" id="IPR019103">
    <property type="entry name" value="Peptidase_aspartic_DDI1-type"/>
</dbReference>
<dbReference type="InterPro" id="IPR015940">
    <property type="entry name" value="UBA"/>
</dbReference>
<feature type="domain" description="UBA" evidence="6">
    <location>
        <begin position="327"/>
        <end position="367"/>
    </location>
</feature>
<comment type="caution">
    <text evidence="8">The sequence shown here is derived from an EMBL/GenBank/DDBJ whole genome shotgun (WGS) entry which is preliminary data.</text>
</comment>